<comment type="caution">
    <text evidence="1">The sequence shown here is derived from an EMBL/GenBank/DDBJ whole genome shotgun (WGS) entry which is preliminary data.</text>
</comment>
<dbReference type="Proteomes" id="UP000747399">
    <property type="component" value="Unassembled WGS sequence"/>
</dbReference>
<accession>A0A8J4FA02</accession>
<organism evidence="1 2">
    <name type="scientific">Volvox africanus</name>
    <dbReference type="NCBI Taxonomy" id="51714"/>
    <lineage>
        <taxon>Eukaryota</taxon>
        <taxon>Viridiplantae</taxon>
        <taxon>Chlorophyta</taxon>
        <taxon>core chlorophytes</taxon>
        <taxon>Chlorophyceae</taxon>
        <taxon>CS clade</taxon>
        <taxon>Chlamydomonadales</taxon>
        <taxon>Volvocaceae</taxon>
        <taxon>Volvox</taxon>
    </lineage>
</organism>
<protein>
    <submittedName>
        <fullName evidence="1">Uncharacterized protein</fullName>
    </submittedName>
</protein>
<sequence length="291" mass="30761">MHKMYSSPHVKRSPLHVPKSVGAKLVASATRLVTFTVMAQASDAASPSAAGAARTTPKGKQAPASVYPERVLAVLNYLEANPMRLQSIPMMYEADVSAGHLPAVIQGLTPADVMPPASQRRSTDAAAADHFARVVTGLLYVACGGLDQAHNLITPLCWGAPTPYAGKPITGSPAAQDASYVHALIHRSEGLNDGEFGSGFSNANYWYAATGPHPVQARVLEAMRRHAAGDRRLEGLAANHGDVLSPAKWVATCSEAARSRDAVLTAWCEAAMAEEFKALLEHCYSRLAALA</sequence>
<keyword evidence="2" id="KW-1185">Reference proteome</keyword>
<dbReference type="EMBL" id="BNCO01000051">
    <property type="protein sequence ID" value="GIL62505.1"/>
    <property type="molecule type" value="Genomic_DNA"/>
</dbReference>
<evidence type="ECO:0000313" key="2">
    <source>
        <dbReference type="Proteomes" id="UP000747399"/>
    </source>
</evidence>
<gene>
    <name evidence="1" type="ORF">Vafri_16718</name>
</gene>
<evidence type="ECO:0000313" key="1">
    <source>
        <dbReference type="EMBL" id="GIL62505.1"/>
    </source>
</evidence>
<name>A0A8J4FA02_9CHLO</name>
<proteinExistence type="predicted"/>
<reference evidence="1" key="1">
    <citation type="journal article" date="2021" name="Proc. Natl. Acad. Sci. U.S.A.">
        <title>Three genomes in the algal genus Volvox reveal the fate of a haploid sex-determining region after a transition to homothallism.</title>
        <authorList>
            <person name="Yamamoto K."/>
            <person name="Hamaji T."/>
            <person name="Kawai-Toyooka H."/>
            <person name="Matsuzaki R."/>
            <person name="Takahashi F."/>
            <person name="Nishimura Y."/>
            <person name="Kawachi M."/>
            <person name="Noguchi H."/>
            <person name="Minakuchi Y."/>
            <person name="Umen J.G."/>
            <person name="Toyoda A."/>
            <person name="Nozaki H."/>
        </authorList>
    </citation>
    <scope>NUCLEOTIDE SEQUENCE</scope>
    <source>
        <strain evidence="1">NIES-3780</strain>
    </source>
</reference>
<dbReference type="AlphaFoldDB" id="A0A8J4FA02"/>